<evidence type="ECO:0000259" key="1">
    <source>
        <dbReference type="Pfam" id="PF07727"/>
    </source>
</evidence>
<gene>
    <name evidence="2" type="ORF">CCAM_LOCUS3314</name>
</gene>
<keyword evidence="3" id="KW-1185">Reference proteome</keyword>
<protein>
    <recommendedName>
        <fullName evidence="1">Reverse transcriptase Ty1/copia-type domain-containing protein</fullName>
    </recommendedName>
</protein>
<evidence type="ECO:0000313" key="3">
    <source>
        <dbReference type="Proteomes" id="UP000595140"/>
    </source>
</evidence>
<proteinExistence type="predicted"/>
<dbReference type="PANTHER" id="PTHR11439">
    <property type="entry name" value="GAG-POL-RELATED RETROTRANSPOSON"/>
    <property type="match status" value="1"/>
</dbReference>
<dbReference type="PANTHER" id="PTHR11439:SF467">
    <property type="entry name" value="INTEGRASE CATALYTIC DOMAIN-CONTAINING PROTEIN"/>
    <property type="match status" value="1"/>
</dbReference>
<accession>A0A484K9G9</accession>
<dbReference type="CDD" id="cd09272">
    <property type="entry name" value="RNase_HI_RT_Ty1"/>
    <property type="match status" value="1"/>
</dbReference>
<dbReference type="Pfam" id="PF07727">
    <property type="entry name" value="RVT_2"/>
    <property type="match status" value="1"/>
</dbReference>
<dbReference type="SUPFAM" id="SSF56672">
    <property type="entry name" value="DNA/RNA polymerases"/>
    <property type="match status" value="1"/>
</dbReference>
<dbReference type="InterPro" id="IPR013103">
    <property type="entry name" value="RVT_2"/>
</dbReference>
<dbReference type="AlphaFoldDB" id="A0A484K9G9"/>
<reference evidence="2 3" key="1">
    <citation type="submission" date="2018-04" db="EMBL/GenBank/DDBJ databases">
        <authorList>
            <person name="Vogel A."/>
        </authorList>
    </citation>
    <scope>NUCLEOTIDE SEQUENCE [LARGE SCALE GENOMIC DNA]</scope>
</reference>
<dbReference type="InterPro" id="IPR043502">
    <property type="entry name" value="DNA/RNA_pol_sf"/>
</dbReference>
<organism evidence="2 3">
    <name type="scientific">Cuscuta campestris</name>
    <dbReference type="NCBI Taxonomy" id="132261"/>
    <lineage>
        <taxon>Eukaryota</taxon>
        <taxon>Viridiplantae</taxon>
        <taxon>Streptophyta</taxon>
        <taxon>Embryophyta</taxon>
        <taxon>Tracheophyta</taxon>
        <taxon>Spermatophyta</taxon>
        <taxon>Magnoliopsida</taxon>
        <taxon>eudicotyledons</taxon>
        <taxon>Gunneridae</taxon>
        <taxon>Pentapetalae</taxon>
        <taxon>asterids</taxon>
        <taxon>lamiids</taxon>
        <taxon>Solanales</taxon>
        <taxon>Convolvulaceae</taxon>
        <taxon>Cuscuteae</taxon>
        <taxon>Cuscuta</taxon>
        <taxon>Cuscuta subgen. Grammica</taxon>
        <taxon>Cuscuta sect. Cleistogrammica</taxon>
    </lineage>
</organism>
<sequence length="358" mass="41266">MQEEMNSLKKNQTYDLVKRPKGKKVLKSRWLFKNKKDGHKLVRRKARLVVKGCHQKKGIDYDEIFAPVVKMTSIRMILGLAACLDLELEQLDVKTAFLHGDLDDEIYMEQPEGFEVKGKENFVCKLKKSLYGLKQAPRQWYHKFDSFMSGNGYRRTTADPCVYFRKFSDDNFIILCLYVDDMLIVGQDVEMIRRLKEDMSKSFEMKDLGPGKQILGMEIVRDRKAGKLWLSQEKYIERVLERPDIAHAVGLVSRFLANPGKIHWEAVKWILRYLRGTSKLSLCFGGGEPILERFTDADMAGDLDNRKSTSGYLFTFAGGAISWQSKLQKCVALSTTEAEYIAAVEAGKEMIWLKRFLQ</sequence>
<evidence type="ECO:0000313" key="2">
    <source>
        <dbReference type="EMBL" id="VFQ61538.1"/>
    </source>
</evidence>
<name>A0A484K9G9_9ASTE</name>
<feature type="domain" description="Reverse transcriptase Ty1/copia-type" evidence="1">
    <location>
        <begin position="11"/>
        <end position="249"/>
    </location>
</feature>
<dbReference type="EMBL" id="OOIL02000172">
    <property type="protein sequence ID" value="VFQ61538.1"/>
    <property type="molecule type" value="Genomic_DNA"/>
</dbReference>
<dbReference type="OrthoDB" id="1303755at2759"/>
<feature type="non-terminal residue" evidence="2">
    <location>
        <position position="358"/>
    </location>
</feature>
<dbReference type="Proteomes" id="UP000595140">
    <property type="component" value="Unassembled WGS sequence"/>
</dbReference>